<geneLocation type="plasmid" evidence="3">
    <name>pKK3 DNA</name>
</geneLocation>
<dbReference type="Pfam" id="PF00753">
    <property type="entry name" value="Lactamase_B"/>
    <property type="match status" value="1"/>
</dbReference>
<protein>
    <submittedName>
        <fullName evidence="2">Metallo-beta-lactamase</fullName>
    </submittedName>
</protein>
<accession>A0A9W4A143</accession>
<reference evidence="2 3" key="1">
    <citation type="submission" date="2015-05" db="EMBL/GenBank/DDBJ databases">
        <title>Whole genome sequence of Bacillus thuringiensis serovar tolworthi Pasteur Institute Standard strain.</title>
        <authorList>
            <person name="Kanda K."/>
            <person name="Nakashima K."/>
            <person name="Nagano Y."/>
        </authorList>
    </citation>
    <scope>NUCLEOTIDE SEQUENCE [LARGE SCALE GENOMIC DNA]</scope>
    <source>
        <strain evidence="2 3">Pasteur Institute Standard strain</strain>
        <plasmid evidence="3">pKK3 DNA</plasmid>
    </source>
</reference>
<keyword evidence="2" id="KW-0614">Plasmid</keyword>
<dbReference type="SUPFAM" id="SSF56281">
    <property type="entry name" value="Metallo-hydrolase/oxidoreductase"/>
    <property type="match status" value="1"/>
</dbReference>
<dbReference type="EMBL" id="AP014867">
    <property type="protein sequence ID" value="BAR87690.1"/>
    <property type="molecule type" value="Genomic_DNA"/>
</dbReference>
<dbReference type="InterPro" id="IPR036866">
    <property type="entry name" value="RibonucZ/Hydroxyglut_hydro"/>
</dbReference>
<dbReference type="Gene3D" id="3.60.15.10">
    <property type="entry name" value="Ribonuclease Z/Hydroxyacylglutathione hydrolase-like"/>
    <property type="match status" value="1"/>
</dbReference>
<gene>
    <name evidence="2" type="ORF">KNN_06957</name>
</gene>
<organism evidence="2 3">
    <name type="scientific">Bacillus thuringiensis subsp. tolworthi</name>
    <dbReference type="NCBI Taxonomy" id="1442"/>
    <lineage>
        <taxon>Bacteria</taxon>
        <taxon>Bacillati</taxon>
        <taxon>Bacillota</taxon>
        <taxon>Bacilli</taxon>
        <taxon>Bacillales</taxon>
        <taxon>Bacillaceae</taxon>
        <taxon>Bacillus</taxon>
        <taxon>Bacillus cereus group</taxon>
    </lineage>
</organism>
<evidence type="ECO:0000313" key="2">
    <source>
        <dbReference type="EMBL" id="BAR87690.1"/>
    </source>
</evidence>
<evidence type="ECO:0000259" key="1">
    <source>
        <dbReference type="Pfam" id="PF00753"/>
    </source>
</evidence>
<feature type="domain" description="Metallo-beta-lactamase" evidence="1">
    <location>
        <begin position="7"/>
        <end position="60"/>
    </location>
</feature>
<dbReference type="Proteomes" id="UP000055316">
    <property type="component" value="Plasmid pKK3"/>
</dbReference>
<proteinExistence type="predicted"/>
<dbReference type="InterPro" id="IPR001279">
    <property type="entry name" value="Metallo-B-lactamas"/>
</dbReference>
<name>A0A9W4A143_BACTO</name>
<evidence type="ECO:0000313" key="3">
    <source>
        <dbReference type="Proteomes" id="UP000055316"/>
    </source>
</evidence>
<dbReference type="AlphaFoldDB" id="A0A9W4A143"/>
<sequence>MGEDITLIETCASPSVPHILNGLKELNIALDAIKNIIVTHVHLDHAGGAGFLMTKCPNAALFVHSRGARHM</sequence>